<accession>A0A0Q0WWR7</accession>
<dbReference type="OrthoDB" id="211220at2"/>
<keyword evidence="1" id="KW-0880">Kelch repeat</keyword>
<evidence type="ECO:0000313" key="5">
    <source>
        <dbReference type="Proteomes" id="UP000050827"/>
    </source>
</evidence>
<dbReference type="PANTHER" id="PTHR46376:SF1">
    <property type="entry name" value="LEUCINE-ZIPPER-LIKE TRANSCRIPTIONAL REGULATOR 1"/>
    <property type="match status" value="1"/>
</dbReference>
<evidence type="ECO:0000313" key="4">
    <source>
        <dbReference type="EMBL" id="KQC29905.1"/>
    </source>
</evidence>
<dbReference type="InterPro" id="IPR013783">
    <property type="entry name" value="Ig-like_fold"/>
</dbReference>
<keyword evidence="2" id="KW-0677">Repeat</keyword>
<keyword evidence="3" id="KW-0732">Signal</keyword>
<dbReference type="Proteomes" id="UP000050827">
    <property type="component" value="Unassembled WGS sequence"/>
</dbReference>
<feature type="chain" id="PRO_5006186098" description="Fibronectin type-III domain-containing protein" evidence="3">
    <location>
        <begin position="24"/>
        <end position="421"/>
    </location>
</feature>
<dbReference type="InterPro" id="IPR051568">
    <property type="entry name" value="LZTR1/Attractin"/>
</dbReference>
<keyword evidence="5" id="KW-1185">Reference proteome</keyword>
<sequence length="421" mass="46988">MKNLFHKSTILLFSLTLITSCGSDDNGTQVDVNTPPEGFNLLSVANGSTGVDRLPVFTWQASTDADGDEITYEVYMDTEDGSTLVESNITSSSYQPEQRLELTKEYQWRVIANDGKGGTTSSGTFSFTTRNMLAGENLTTNASFGEVWYQTTEYFNGNFLVLGGGLGNSLARNEVVWQSTDGVNWTDVTNSTSFTPRLLHASVVFKDKLWVIGGWVDGVIFRKDIWSSTDGVNWVQETTDGGLPELYNHEVVAYDDKLWIIGGNTTDPAVFDINTNVWVSEDGVNWSIANTTMMSFEVEYWHNLVAFDNKLWVIGGRINGSNFNEMWWTKDGNTWTKSEPQPGISFGSNQSVFVLDDRMWMLTFEADYYTTDGISWSINSVPLQEGFPSAVSTDFAIHNGAVWFPTFNTSTNTNGRVWIKE</sequence>
<dbReference type="RefSeq" id="WP_055394173.1">
    <property type="nucleotide sequence ID" value="NZ_LCTZ01000002.1"/>
</dbReference>
<dbReference type="STRING" id="346185.AAY42_08420"/>
<name>A0A0Q0WWR7_9FLAO</name>
<reference evidence="4 5" key="1">
    <citation type="submission" date="2015-04" db="EMBL/GenBank/DDBJ databases">
        <title>Complete genome of flavobacterium.</title>
        <authorList>
            <person name="Kwon Y.M."/>
            <person name="Kim S.-J."/>
        </authorList>
    </citation>
    <scope>NUCLEOTIDE SEQUENCE [LARGE SCALE GENOMIC DNA]</scope>
    <source>
        <strain evidence="4 5">DK169</strain>
    </source>
</reference>
<dbReference type="Pfam" id="PF24681">
    <property type="entry name" value="Kelch_KLHDC2_KLHL20_DRC7"/>
    <property type="match status" value="1"/>
</dbReference>
<evidence type="ECO:0008006" key="6">
    <source>
        <dbReference type="Google" id="ProtNLM"/>
    </source>
</evidence>
<dbReference type="InterPro" id="IPR036116">
    <property type="entry name" value="FN3_sf"/>
</dbReference>
<gene>
    <name evidence="4" type="ORF">AAY42_08420</name>
</gene>
<dbReference type="SUPFAM" id="SSF117281">
    <property type="entry name" value="Kelch motif"/>
    <property type="match status" value="1"/>
</dbReference>
<dbReference type="InterPro" id="IPR015915">
    <property type="entry name" value="Kelch-typ_b-propeller"/>
</dbReference>
<comment type="caution">
    <text evidence="4">The sequence shown here is derived from an EMBL/GenBank/DDBJ whole genome shotgun (WGS) entry which is preliminary data.</text>
</comment>
<dbReference type="EMBL" id="LCTZ01000002">
    <property type="protein sequence ID" value="KQC29905.1"/>
    <property type="molecule type" value="Genomic_DNA"/>
</dbReference>
<dbReference type="PANTHER" id="PTHR46376">
    <property type="entry name" value="LEUCINE-ZIPPER-LIKE TRANSCRIPTIONAL REGULATOR 1"/>
    <property type="match status" value="1"/>
</dbReference>
<dbReference type="SUPFAM" id="SSF49265">
    <property type="entry name" value="Fibronectin type III"/>
    <property type="match status" value="1"/>
</dbReference>
<feature type="signal peptide" evidence="3">
    <location>
        <begin position="1"/>
        <end position="23"/>
    </location>
</feature>
<dbReference type="Gene3D" id="2.120.10.80">
    <property type="entry name" value="Kelch-type beta propeller"/>
    <property type="match status" value="1"/>
</dbReference>
<evidence type="ECO:0000256" key="2">
    <source>
        <dbReference type="ARBA" id="ARBA00022737"/>
    </source>
</evidence>
<organism evidence="4 5">
    <name type="scientific">Flagellimonas eckloniae</name>
    <dbReference type="NCBI Taxonomy" id="346185"/>
    <lineage>
        <taxon>Bacteria</taxon>
        <taxon>Pseudomonadati</taxon>
        <taxon>Bacteroidota</taxon>
        <taxon>Flavobacteriia</taxon>
        <taxon>Flavobacteriales</taxon>
        <taxon>Flavobacteriaceae</taxon>
        <taxon>Flagellimonas</taxon>
    </lineage>
</organism>
<evidence type="ECO:0000256" key="1">
    <source>
        <dbReference type="ARBA" id="ARBA00022441"/>
    </source>
</evidence>
<proteinExistence type="predicted"/>
<dbReference type="AlphaFoldDB" id="A0A0Q0WWR7"/>
<dbReference type="PROSITE" id="PS51257">
    <property type="entry name" value="PROKAR_LIPOPROTEIN"/>
    <property type="match status" value="1"/>
</dbReference>
<dbReference type="Gene3D" id="2.60.40.10">
    <property type="entry name" value="Immunoglobulins"/>
    <property type="match status" value="1"/>
</dbReference>
<evidence type="ECO:0000256" key="3">
    <source>
        <dbReference type="SAM" id="SignalP"/>
    </source>
</evidence>
<protein>
    <recommendedName>
        <fullName evidence="6">Fibronectin type-III domain-containing protein</fullName>
    </recommendedName>
</protein>
<dbReference type="PATRIC" id="fig|1547436.3.peg.1732"/>